<keyword evidence="2" id="KW-1185">Reference proteome</keyword>
<name>K3YXI2_SETIT</name>
<accession>K3YXI2</accession>
<reference evidence="2" key="1">
    <citation type="journal article" date="2012" name="Nat. Biotechnol.">
        <title>Reference genome sequence of the model plant Setaria.</title>
        <authorList>
            <person name="Bennetzen J.L."/>
            <person name="Schmutz J."/>
            <person name="Wang H."/>
            <person name="Percifield R."/>
            <person name="Hawkins J."/>
            <person name="Pontaroli A.C."/>
            <person name="Estep M."/>
            <person name="Feng L."/>
            <person name="Vaughn J.N."/>
            <person name="Grimwood J."/>
            <person name="Jenkins J."/>
            <person name="Barry K."/>
            <person name="Lindquist E."/>
            <person name="Hellsten U."/>
            <person name="Deshpande S."/>
            <person name="Wang X."/>
            <person name="Wu X."/>
            <person name="Mitros T."/>
            <person name="Triplett J."/>
            <person name="Yang X."/>
            <person name="Ye C.Y."/>
            <person name="Mauro-Herrera M."/>
            <person name="Wang L."/>
            <person name="Li P."/>
            <person name="Sharma M."/>
            <person name="Sharma R."/>
            <person name="Ronald P.C."/>
            <person name="Panaud O."/>
            <person name="Kellogg E.A."/>
            <person name="Brutnell T.P."/>
            <person name="Doust A.N."/>
            <person name="Tuskan G.A."/>
            <person name="Rokhsar D."/>
            <person name="Devos K.M."/>
        </authorList>
    </citation>
    <scope>NUCLEOTIDE SEQUENCE [LARGE SCALE GENOMIC DNA]</scope>
    <source>
        <strain evidence="2">cv. Yugu1</strain>
    </source>
</reference>
<dbReference type="HOGENOM" id="CLU_2908354_0_0_1"/>
<dbReference type="EMBL" id="AGNK02000495">
    <property type="status" value="NOT_ANNOTATED_CDS"/>
    <property type="molecule type" value="Genomic_DNA"/>
</dbReference>
<reference evidence="1" key="2">
    <citation type="submission" date="2018-08" db="UniProtKB">
        <authorList>
            <consortium name="EnsemblPlants"/>
        </authorList>
    </citation>
    <scope>IDENTIFICATION</scope>
    <source>
        <strain evidence="1">Yugu1</strain>
    </source>
</reference>
<protein>
    <submittedName>
        <fullName evidence="1">Uncharacterized protein</fullName>
    </submittedName>
</protein>
<sequence>MKVTVHLANDLLSCLITCKEPNFPYCPPAPAEEKQRGSKASSCRKLIVKNVKQPKQLSYCFG</sequence>
<dbReference type="InParanoid" id="K3YXI2"/>
<dbReference type="Proteomes" id="UP000004995">
    <property type="component" value="Unassembled WGS sequence"/>
</dbReference>
<dbReference type="Gramene" id="KQL30952">
    <property type="protein sequence ID" value="KQL30952"/>
    <property type="gene ID" value="SETIT_018978mg"/>
</dbReference>
<evidence type="ECO:0000313" key="1">
    <source>
        <dbReference type="EnsemblPlants" id="KQL30952"/>
    </source>
</evidence>
<dbReference type="AlphaFoldDB" id="K3YXI2"/>
<dbReference type="EnsemblPlants" id="KQL30952">
    <property type="protein sequence ID" value="KQL30952"/>
    <property type="gene ID" value="SETIT_018978mg"/>
</dbReference>
<proteinExistence type="predicted"/>
<evidence type="ECO:0000313" key="2">
    <source>
        <dbReference type="Proteomes" id="UP000004995"/>
    </source>
</evidence>
<organism evidence="1 2">
    <name type="scientific">Setaria italica</name>
    <name type="common">Foxtail millet</name>
    <name type="synonym">Panicum italicum</name>
    <dbReference type="NCBI Taxonomy" id="4555"/>
    <lineage>
        <taxon>Eukaryota</taxon>
        <taxon>Viridiplantae</taxon>
        <taxon>Streptophyta</taxon>
        <taxon>Embryophyta</taxon>
        <taxon>Tracheophyta</taxon>
        <taxon>Spermatophyta</taxon>
        <taxon>Magnoliopsida</taxon>
        <taxon>Liliopsida</taxon>
        <taxon>Poales</taxon>
        <taxon>Poaceae</taxon>
        <taxon>PACMAD clade</taxon>
        <taxon>Panicoideae</taxon>
        <taxon>Panicodae</taxon>
        <taxon>Paniceae</taxon>
        <taxon>Cenchrinae</taxon>
        <taxon>Setaria</taxon>
    </lineage>
</organism>